<name>A0A2H4JG33_9CAUD</name>
<feature type="compositionally biased region" description="Basic and acidic residues" evidence="1">
    <location>
        <begin position="64"/>
        <end position="90"/>
    </location>
</feature>
<sequence>MNIRTLWSFDGDAEKLKHDSARIPAFTTFNDVEKDYAHQLIGSGLAEEVGGESKQATPKSTKPAKPEESKGGKADKADAEAGAKKEGEGA</sequence>
<reference evidence="2" key="1">
    <citation type="submission" date="2017-06" db="EMBL/GenBank/DDBJ databases">
        <title>Novel phages from South African skin metaviromes.</title>
        <authorList>
            <person name="van Zyl L.J."/>
            <person name="Abrahams Y."/>
            <person name="Stander E.A."/>
            <person name="Kirby B.M."/>
            <person name="Clavaud C."/>
            <person name="Farcet C."/>
            <person name="Breton L."/>
            <person name="Trindade M.I."/>
        </authorList>
    </citation>
    <scope>NUCLEOTIDE SEQUENCE</scope>
</reference>
<accession>A0A2H4JG33</accession>
<feature type="region of interest" description="Disordered" evidence="1">
    <location>
        <begin position="46"/>
        <end position="90"/>
    </location>
</feature>
<dbReference type="EMBL" id="MF417927">
    <property type="protein sequence ID" value="ASN71511.1"/>
    <property type="molecule type" value="Genomic_DNA"/>
</dbReference>
<evidence type="ECO:0000313" key="2">
    <source>
        <dbReference type="EMBL" id="ASN71511.1"/>
    </source>
</evidence>
<organism evidence="2">
    <name type="scientific">uncultured Caudovirales phage</name>
    <dbReference type="NCBI Taxonomy" id="2100421"/>
    <lineage>
        <taxon>Viruses</taxon>
        <taxon>Duplodnaviria</taxon>
        <taxon>Heunggongvirae</taxon>
        <taxon>Uroviricota</taxon>
        <taxon>Caudoviricetes</taxon>
        <taxon>Peduoviridae</taxon>
        <taxon>Maltschvirus</taxon>
        <taxon>Maltschvirus maltsch</taxon>
    </lineage>
</organism>
<protein>
    <submittedName>
        <fullName evidence="2">Uncharacterized protein</fullName>
    </submittedName>
</protein>
<proteinExistence type="predicted"/>
<evidence type="ECO:0000256" key="1">
    <source>
        <dbReference type="SAM" id="MobiDB-lite"/>
    </source>
</evidence>
<gene>
    <name evidence="2" type="ORF">9F2_5</name>
</gene>